<dbReference type="InterPro" id="IPR003583">
    <property type="entry name" value="Hlx-hairpin-Hlx_DNA-bd_motif"/>
</dbReference>
<dbReference type="FunFam" id="1.10.340.30:FF:000004">
    <property type="entry name" value="DNA-3-methyladenine glycosylase II"/>
    <property type="match status" value="1"/>
</dbReference>
<evidence type="ECO:0000256" key="6">
    <source>
        <dbReference type="ARBA" id="ARBA00023204"/>
    </source>
</evidence>
<dbReference type="Gene3D" id="1.10.1670.40">
    <property type="match status" value="1"/>
</dbReference>
<reference evidence="11 12" key="1">
    <citation type="submission" date="2023-03" db="EMBL/GenBank/DDBJ databases">
        <title>Mating type loci evolution in Malassezia.</title>
        <authorList>
            <person name="Coelho M.A."/>
        </authorList>
    </citation>
    <scope>NUCLEOTIDE SEQUENCE [LARGE SCALE GENOMIC DNA]</scope>
    <source>
        <strain evidence="11 12">CBS 13387</strain>
    </source>
</reference>
<feature type="compositionally biased region" description="Low complexity" evidence="8">
    <location>
        <begin position="616"/>
        <end position="626"/>
    </location>
</feature>
<evidence type="ECO:0000259" key="9">
    <source>
        <dbReference type="SMART" id="SM00278"/>
    </source>
</evidence>
<comment type="function">
    <text evidence="7">Acts as a regulatory subunit of the 26 proteasome which is involved in the ATP-dependent degradation of ubiquitinated proteins.</text>
</comment>
<dbReference type="Gene3D" id="1.10.340.30">
    <property type="entry name" value="Hypothetical protein, domain 2"/>
    <property type="match status" value="1"/>
</dbReference>
<keyword evidence="6" id="KW-0234">DNA repair</keyword>
<dbReference type="GO" id="GO:0003684">
    <property type="term" value="F:damaged DNA binding"/>
    <property type="evidence" value="ECO:0007669"/>
    <property type="project" value="UniProtKB-ARBA"/>
</dbReference>
<evidence type="ECO:0000259" key="10">
    <source>
        <dbReference type="SMART" id="SM00478"/>
    </source>
</evidence>
<dbReference type="Pfam" id="PF00730">
    <property type="entry name" value="HhH-GPD"/>
    <property type="match status" value="1"/>
</dbReference>
<dbReference type="PANTHER" id="PTHR10943:SF1">
    <property type="entry name" value="26S PROTEASOME NON-ATPASE REGULATORY SUBUNIT 2"/>
    <property type="match status" value="1"/>
</dbReference>
<dbReference type="InterPro" id="IPR002015">
    <property type="entry name" value="Proteasome/cyclosome_rpt"/>
</dbReference>
<dbReference type="Proteomes" id="UP001217582">
    <property type="component" value="Chromosome 1"/>
</dbReference>
<feature type="region of interest" description="Disordered" evidence="8">
    <location>
        <begin position="395"/>
        <end position="485"/>
    </location>
</feature>
<dbReference type="InterPro" id="IPR041433">
    <property type="entry name" value="RPN1_C"/>
</dbReference>
<dbReference type="SUPFAM" id="SSF48371">
    <property type="entry name" value="ARM repeat"/>
    <property type="match status" value="1"/>
</dbReference>
<dbReference type="Pfam" id="PF18051">
    <property type="entry name" value="RPN1_C"/>
    <property type="match status" value="1"/>
</dbReference>
<dbReference type="SMART" id="SM00478">
    <property type="entry name" value="ENDO3c"/>
    <property type="match status" value="1"/>
</dbReference>
<dbReference type="InterPro" id="IPR003265">
    <property type="entry name" value="HhH-GPD_domain"/>
</dbReference>
<dbReference type="EMBL" id="CP119916">
    <property type="protein sequence ID" value="WFD14251.1"/>
    <property type="molecule type" value="Genomic_DNA"/>
</dbReference>
<dbReference type="GO" id="GO:0043161">
    <property type="term" value="P:proteasome-mediated ubiquitin-dependent protein catabolic process"/>
    <property type="evidence" value="ECO:0007669"/>
    <property type="project" value="TreeGrafter"/>
</dbReference>
<evidence type="ECO:0000313" key="12">
    <source>
        <dbReference type="Proteomes" id="UP001217582"/>
    </source>
</evidence>
<evidence type="ECO:0000256" key="5">
    <source>
        <dbReference type="ARBA" id="ARBA00022942"/>
    </source>
</evidence>
<protein>
    <submittedName>
        <fullName evidence="11">Proteasome regulatory particle base subunit</fullName>
    </submittedName>
</protein>
<feature type="region of interest" description="Disordered" evidence="8">
    <location>
        <begin position="924"/>
        <end position="954"/>
    </location>
</feature>
<dbReference type="GO" id="GO:0006285">
    <property type="term" value="P:base-excision repair, AP site formation"/>
    <property type="evidence" value="ECO:0007669"/>
    <property type="project" value="UniProtKB-ARBA"/>
</dbReference>
<dbReference type="InterPro" id="IPR011257">
    <property type="entry name" value="DNA_glycosylase"/>
</dbReference>
<evidence type="ECO:0000256" key="2">
    <source>
        <dbReference type="ARBA" id="ARBA00010817"/>
    </source>
</evidence>
<name>A0AAJ5YWJ3_9BASI</name>
<dbReference type="Pfam" id="PF01851">
    <property type="entry name" value="PC_rep"/>
    <property type="match status" value="1"/>
</dbReference>
<dbReference type="Gene3D" id="1.25.10.10">
    <property type="entry name" value="Leucine-rich Repeat Variant"/>
    <property type="match status" value="1"/>
</dbReference>
<sequence>MLSTTTLIVALTVGLCGGVLVISAISLVSAYLVRRHWLAQRKECEERVRIHASSSILPSSTGAHFVWPPFRPYINPEKVEEDSSPASLTHVENPAPLLPIHSPTPTKSLKCTQPKPSLDTENLLVQDRGSMSTTQSPTSNSMFRSQTLSSKYKFNLSRASVRNASLRCSRMSQNVLSRLPSHFRSNRSSRQISLESGESLGMPEDQIPMARRIQRKEQRFQYDSSSYSSSVATPEGYLPESDAMMPPSPAMLKSDSPRNKEALFDRIMAWQETSAMNVSPDSDEAHSDIADLPSPSKWRQDKPRLQRQATQSSMYSMGSESMCSHTTISDVINPYMQSQPHTPLMRIPSIRPQFMAETSLESWLGPEDPRRTAKSGQGMAPSPTTLFREVPMAAPEVSAHESVSAHTAPSVHDTRLEHPRTSVQLLAPPETPSPKRVSLTSTDTKDDIPTTDVPIFLCPADKAALPQPTPYTPSNSSRSSYRSSARFSSYSPQHWKHLSNETAGTEITWVEEAEEEEETECKAKAAEPSPPSPHHSTDRPQNIQIDMEAGAKHAAHPPAPRRDVSAATMVEAIGYAYDPTDLGSDVYAQTPRTPSARYPTARSSPSAFLPSRTVHSSSPDSADSESVTTERDSHSAPSPLSQNAIVGSPMQTMQAWFQMSGEKTPLAKDTVSLREDTLLDDAESPARKKVKRAATHEAEPPLLSEDQVALCTTLTQPKLSFSLKDAREHLCKADARFSSLFAQMDLKAYNDLESSKELNLFRVLTTSILGQQISWMAARSIVYKFCRLFSPHLPKDPDLNHVNRDELPFPTPLQLLQATDEQLRSAGLSMSKIKYIRDVAQRFGDGRLDVREIVRLDPETCIRELTEIKGVGRWTAEMLLMFALRSPNILPVGDLGVQRGIIRFYLSNPASLTVSERKRKADYTLQKGENQPGALPPGPISHEELKNRSSGNKTKKKMYLDEHEMVALAAPWAPYRSGLRVAAASPFFLITDRRLDMGRDESQAQKIPVLSRDPEVKEDDKPQHSKELRPSENKVNDELSEEDQQLKTELEMLVERLSEDDTQMHRPALEALRNLIRSSTTSMTSVPKPLKFLRPHYDQLKSVYEKWTTANNEKVLFAEILSVLAMTYSNNGKHETLMFRLRADDMRSSPTTAENLGDWGHEYVRQLCSEVGEEYNMRLEKEQDTSELLRLALLVVEFSLKHHAEIDAVDLLLEIEAVDQLPQYVDKDTFERVCLYLVSCVNLLVPPDDVMFLRTARTIYRNHQRFYEALVISVRLMDADLIREDFWSPKNPTMQKQMAFLLARQQIPLEWIQDESEPITEQSLLDCLFHTNLSSHFINFAKELSVYEPKTPEDVCKTELETSRPAGADSARANLANAFVNAFVNAGFGNDPLVVGAEEGDSYVYKTKDHGKLSAAASAGLSLMWDTELGLSHIDKFTYSSNEFVKAGALLAYGILHNGVRTEMDAPLALLSEHVESKSAPLQHSSVVGLGLAYAGAHREEVMALLLPYVQDESTSMSTAALCALALGFVFIGSAHDEIVPSILQTMMERDPSQLDDKWMRFMSLGLALLFLGKQDASDATIEALKAIDHPVSRETQILVDACSYAGTGNVLKIQTLLHYCAEHVTNEAKKEGDDSQMAEDATEESRDLYQAFSVLAIALVAMGEDVGAEMTLRHMSHLMHYGDPVIRRTVPLALALLNPSNPVISVLDTLSKYSHDSDLDVAVLSIFSMGLVGAGTNNARLAQRLRQLASYYAKEPDCLFAVRVAQGLVHMGKGTLGIDPYHTDRQLFSYTAVAGLLSTLISLTDVRGFVLDRSHWMLFFLTAAMRPRFLITLDESLEPLPVSVRVGKAVDVVGQAGKPRTISGFQTHTTPVRLGSHERGVLGTEEYLSYTPIMEHFVILHKNPGSSSDDATNM</sequence>
<dbReference type="PANTHER" id="PTHR10943">
    <property type="entry name" value="26S PROTEASOME NON-ATPASE REGULATORY SUBUNIT"/>
    <property type="match status" value="1"/>
</dbReference>
<comment type="similarity">
    <text evidence="2">Belongs to the alkylbase DNA glycosidase AlkA family.</text>
</comment>
<feature type="compositionally biased region" description="Low complexity" evidence="8">
    <location>
        <begin position="472"/>
        <end position="485"/>
    </location>
</feature>
<comment type="similarity">
    <text evidence="1">Belongs to the proteasome subunit S2 family.</text>
</comment>
<dbReference type="InterPro" id="IPR040892">
    <property type="entry name" value="RPN1_N"/>
</dbReference>
<keyword evidence="12" id="KW-1185">Reference proteome</keyword>
<feature type="domain" description="HhH-GPD" evidence="10">
    <location>
        <begin position="769"/>
        <end position="935"/>
    </location>
</feature>
<feature type="compositionally biased region" description="Basic and acidic residues" evidence="8">
    <location>
        <begin position="1012"/>
        <end position="1037"/>
    </location>
</feature>
<feature type="region of interest" description="Disordered" evidence="8">
    <location>
        <begin position="97"/>
        <end position="117"/>
    </location>
</feature>
<dbReference type="GO" id="GO:0003824">
    <property type="term" value="F:catalytic activity"/>
    <property type="evidence" value="ECO:0007669"/>
    <property type="project" value="InterPro"/>
</dbReference>
<feature type="region of interest" description="Disordered" evidence="8">
    <location>
        <begin position="999"/>
        <end position="1044"/>
    </location>
</feature>
<organism evidence="11 12">
    <name type="scientific">Malassezia arunalokei</name>
    <dbReference type="NCBI Taxonomy" id="1514897"/>
    <lineage>
        <taxon>Eukaryota</taxon>
        <taxon>Fungi</taxon>
        <taxon>Dikarya</taxon>
        <taxon>Basidiomycota</taxon>
        <taxon>Ustilaginomycotina</taxon>
        <taxon>Malasseziomycetes</taxon>
        <taxon>Malasseziales</taxon>
        <taxon>Malasseziaceae</taxon>
        <taxon>Malassezia</taxon>
    </lineage>
</organism>
<dbReference type="GO" id="GO:0034515">
    <property type="term" value="C:proteasome storage granule"/>
    <property type="evidence" value="ECO:0007669"/>
    <property type="project" value="TreeGrafter"/>
</dbReference>
<feature type="compositionally biased region" description="Polar residues" evidence="8">
    <location>
        <begin position="103"/>
        <end position="115"/>
    </location>
</feature>
<dbReference type="CDD" id="cd00056">
    <property type="entry name" value="ENDO3c"/>
    <property type="match status" value="1"/>
</dbReference>
<dbReference type="FunFam" id="1.25.10.10:FF:000026">
    <property type="entry name" value="26S proteasome non-ATPase regulatory subunit 2"/>
    <property type="match status" value="1"/>
</dbReference>
<accession>A0AAJ5YWJ3</accession>
<dbReference type="GO" id="GO:0008540">
    <property type="term" value="C:proteasome regulatory particle, base subcomplex"/>
    <property type="evidence" value="ECO:0007669"/>
    <property type="project" value="TreeGrafter"/>
</dbReference>
<evidence type="ECO:0000256" key="1">
    <source>
        <dbReference type="ARBA" id="ARBA00005460"/>
    </source>
</evidence>
<feature type="region of interest" description="Disordered" evidence="8">
    <location>
        <begin position="220"/>
        <end position="242"/>
    </location>
</feature>
<feature type="region of interest" description="Disordered" evidence="8">
    <location>
        <begin position="679"/>
        <end position="699"/>
    </location>
</feature>
<keyword evidence="5 11" id="KW-0647">Proteasome</keyword>
<dbReference type="SMART" id="SM00278">
    <property type="entry name" value="HhH1"/>
    <property type="match status" value="1"/>
</dbReference>
<feature type="region of interest" description="Disordered" evidence="8">
    <location>
        <begin position="276"/>
        <end position="309"/>
    </location>
</feature>
<feature type="compositionally biased region" description="Polar residues" evidence="8">
    <location>
        <begin position="635"/>
        <end position="646"/>
    </location>
</feature>
<feature type="domain" description="Helix-hairpin-helix DNA-binding motif class 1" evidence="9">
    <location>
        <begin position="863"/>
        <end position="882"/>
    </location>
</feature>
<dbReference type="SUPFAM" id="SSF48150">
    <property type="entry name" value="DNA-glycosylase"/>
    <property type="match status" value="1"/>
</dbReference>
<evidence type="ECO:0000256" key="3">
    <source>
        <dbReference type="ARBA" id="ARBA00022737"/>
    </source>
</evidence>
<dbReference type="Pfam" id="PF17781">
    <property type="entry name" value="RPN1_RPN2_N"/>
    <property type="match status" value="1"/>
</dbReference>
<dbReference type="GO" id="GO:0005634">
    <property type="term" value="C:nucleus"/>
    <property type="evidence" value="ECO:0007669"/>
    <property type="project" value="TreeGrafter"/>
</dbReference>
<evidence type="ECO:0000313" key="11">
    <source>
        <dbReference type="EMBL" id="WFD14251.1"/>
    </source>
</evidence>
<evidence type="ECO:0000256" key="7">
    <source>
        <dbReference type="ARBA" id="ARBA00057191"/>
    </source>
</evidence>
<dbReference type="InterPro" id="IPR011989">
    <property type="entry name" value="ARM-like"/>
</dbReference>
<gene>
    <name evidence="11" type="primary">RPN1</name>
    <name evidence="11" type="ORF">MARU1_000252</name>
</gene>
<dbReference type="InterPro" id="IPR016024">
    <property type="entry name" value="ARM-type_fold"/>
</dbReference>
<keyword evidence="3" id="KW-0677">Repeat</keyword>
<feature type="region of interest" description="Disordered" evidence="8">
    <location>
        <begin position="579"/>
        <end position="646"/>
    </location>
</feature>
<feature type="region of interest" description="Disordered" evidence="8">
    <location>
        <begin position="511"/>
        <end position="540"/>
    </location>
</feature>
<evidence type="ECO:0000256" key="8">
    <source>
        <dbReference type="SAM" id="MobiDB-lite"/>
    </source>
</evidence>
<proteinExistence type="inferred from homology"/>
<evidence type="ECO:0000256" key="4">
    <source>
        <dbReference type="ARBA" id="ARBA00022763"/>
    </source>
</evidence>
<keyword evidence="4" id="KW-0227">DNA damage</keyword>